<keyword evidence="9" id="KW-0131">Cell cycle</keyword>
<dbReference type="PANTHER" id="PTHR31761:SF1">
    <property type="entry name" value="LARGE RIBOSOMAL SUBUNIT PROTEIN ML64"/>
    <property type="match status" value="1"/>
</dbReference>
<sequence>MSYICYPFPSTTKLTSITAVNLCAAATNHFLGSFSKKMAASMLCKRVAMLTRAINGLSVSKTVITVKSPNGLLLQTASYNPKPLKLNIKEPYIPDKNSEKTPEWQKTARYDSKLYGRYGSASGISPESLWPSHKQLESIIAEENEWHPPLEEMLKNIEAREKEETEKRLAREKLIADNMAKMPKMIADWRKEKHEKKRKLKEEKARRARLLAEAKERFGHAVDPRSSKFLEMVAEIEKEEKKKKKLLKRRLRMEQVGAPVTPPSAAS</sequence>
<comment type="subcellular location">
    <subcellularLocation>
        <location evidence="2">Mitochondrion</location>
    </subcellularLocation>
    <subcellularLocation>
        <location evidence="1">Nucleus</location>
    </subcellularLocation>
</comment>
<evidence type="ECO:0000256" key="5">
    <source>
        <dbReference type="ARBA" id="ARBA00023054"/>
    </source>
</evidence>
<dbReference type="Pfam" id="PF10147">
    <property type="entry name" value="CR6_interact"/>
    <property type="match status" value="1"/>
</dbReference>
<keyword evidence="8" id="KW-0687">Ribonucleoprotein</keyword>
<evidence type="ECO:0000256" key="4">
    <source>
        <dbReference type="ARBA" id="ARBA00022980"/>
    </source>
</evidence>
<evidence type="ECO:0000256" key="3">
    <source>
        <dbReference type="ARBA" id="ARBA00005421"/>
    </source>
</evidence>
<evidence type="ECO:0000256" key="6">
    <source>
        <dbReference type="ARBA" id="ARBA00023128"/>
    </source>
</evidence>
<protein>
    <recommendedName>
        <fullName evidence="11">Large ribosomal subunit protein mL64</fullName>
    </recommendedName>
    <alternativeName>
        <fullName evidence="10">39S ribosomal protein L59, mitochondrial</fullName>
    </alternativeName>
    <alternativeName>
        <fullName evidence="12">Growth arrest and DNA damage-inducible proteins-interacting protein 1</fullName>
    </alternativeName>
</protein>
<evidence type="ECO:0000256" key="9">
    <source>
        <dbReference type="ARBA" id="ARBA00023306"/>
    </source>
</evidence>
<evidence type="ECO:0000256" key="12">
    <source>
        <dbReference type="ARBA" id="ARBA00035485"/>
    </source>
</evidence>
<dbReference type="AlphaFoldDB" id="A0A5C6NS85"/>
<organism evidence="15 16">
    <name type="scientific">Takifugu flavidus</name>
    <name type="common">sansaifugu</name>
    <dbReference type="NCBI Taxonomy" id="433684"/>
    <lineage>
        <taxon>Eukaryota</taxon>
        <taxon>Metazoa</taxon>
        <taxon>Chordata</taxon>
        <taxon>Craniata</taxon>
        <taxon>Vertebrata</taxon>
        <taxon>Euteleostomi</taxon>
        <taxon>Actinopterygii</taxon>
        <taxon>Neopterygii</taxon>
        <taxon>Teleostei</taxon>
        <taxon>Neoteleostei</taxon>
        <taxon>Acanthomorphata</taxon>
        <taxon>Eupercaria</taxon>
        <taxon>Tetraodontiformes</taxon>
        <taxon>Tetradontoidea</taxon>
        <taxon>Tetraodontidae</taxon>
        <taxon>Takifugu</taxon>
    </lineage>
</organism>
<keyword evidence="16" id="KW-1185">Reference proteome</keyword>
<comment type="similarity">
    <text evidence="3">Belongs to the mitochondrion-specific ribosomal protein mL64 family.</text>
</comment>
<comment type="caution">
    <text evidence="15">The sequence shown here is derived from an EMBL/GenBank/DDBJ whole genome shotgun (WGS) entry which is preliminary data.</text>
</comment>
<evidence type="ECO:0000256" key="2">
    <source>
        <dbReference type="ARBA" id="ARBA00004173"/>
    </source>
</evidence>
<evidence type="ECO:0000256" key="14">
    <source>
        <dbReference type="SAM" id="MobiDB-lite"/>
    </source>
</evidence>
<keyword evidence="4" id="KW-0689">Ribosomal protein</keyword>
<evidence type="ECO:0000256" key="7">
    <source>
        <dbReference type="ARBA" id="ARBA00023242"/>
    </source>
</evidence>
<evidence type="ECO:0000256" key="10">
    <source>
        <dbReference type="ARBA" id="ARBA00030700"/>
    </source>
</evidence>
<keyword evidence="5" id="KW-0175">Coiled coil</keyword>
<evidence type="ECO:0000256" key="8">
    <source>
        <dbReference type="ARBA" id="ARBA00023274"/>
    </source>
</evidence>
<evidence type="ECO:0000256" key="1">
    <source>
        <dbReference type="ARBA" id="ARBA00004123"/>
    </source>
</evidence>
<dbReference type="Gene3D" id="6.10.280.120">
    <property type="entry name" value="Growth arrest and DNA-damage-inducible proteins-interacting protein 1"/>
    <property type="match status" value="1"/>
</dbReference>
<evidence type="ECO:0000256" key="13">
    <source>
        <dbReference type="ARBA" id="ARBA00060144"/>
    </source>
</evidence>
<feature type="region of interest" description="Disordered" evidence="14">
    <location>
        <begin position="247"/>
        <end position="267"/>
    </location>
</feature>
<reference evidence="15 16" key="1">
    <citation type="submission" date="2019-04" db="EMBL/GenBank/DDBJ databases">
        <title>Chromosome genome assembly for Takifugu flavidus.</title>
        <authorList>
            <person name="Xiao S."/>
        </authorList>
    </citation>
    <scope>NUCLEOTIDE SEQUENCE [LARGE SCALE GENOMIC DNA]</scope>
    <source>
        <strain evidence="15">HTHZ2018</strain>
        <tissue evidence="15">Muscle</tissue>
    </source>
</reference>
<keyword evidence="7" id="KW-0539">Nucleus</keyword>
<name>A0A5C6NS85_9TELE</name>
<evidence type="ECO:0000313" key="15">
    <source>
        <dbReference type="EMBL" id="TWW69451.1"/>
    </source>
</evidence>
<dbReference type="EMBL" id="RHFK02000010">
    <property type="protein sequence ID" value="TWW69451.1"/>
    <property type="molecule type" value="Genomic_DNA"/>
</dbReference>
<dbReference type="InterPro" id="IPR043035">
    <property type="entry name" value="Ribosomal_mL64_sf"/>
</dbReference>
<evidence type="ECO:0000313" key="16">
    <source>
        <dbReference type="Proteomes" id="UP000324091"/>
    </source>
</evidence>
<gene>
    <name evidence="15" type="ORF">D4764_18G0002570</name>
</gene>
<dbReference type="InterPro" id="IPR018472">
    <property type="entry name" value="Ribosomal_mL64"/>
</dbReference>
<evidence type="ECO:0000256" key="11">
    <source>
        <dbReference type="ARBA" id="ARBA00035184"/>
    </source>
</evidence>
<keyword evidence="6" id="KW-0496">Mitochondrion</keyword>
<dbReference type="PANTHER" id="PTHR31761">
    <property type="entry name" value="GROWTH ARREST AND DNA DAMAGE-INDUCIBLE PROTEINS-INTERACTING PROTEIN 1 GADD45GIP1"/>
    <property type="match status" value="1"/>
</dbReference>
<proteinExistence type="inferred from homology"/>
<dbReference type="GO" id="GO:0005739">
    <property type="term" value="C:mitochondrion"/>
    <property type="evidence" value="ECO:0007669"/>
    <property type="project" value="UniProtKB-SubCell"/>
</dbReference>
<dbReference type="GO" id="GO:0005840">
    <property type="term" value="C:ribosome"/>
    <property type="evidence" value="ECO:0007669"/>
    <property type="project" value="UniProtKB-KW"/>
</dbReference>
<dbReference type="GO" id="GO:0005634">
    <property type="term" value="C:nucleus"/>
    <property type="evidence" value="ECO:0007669"/>
    <property type="project" value="UniProtKB-SubCell"/>
</dbReference>
<comment type="function">
    <text evidence="13">Acts as a negative regulator of G1 to S cell cycle phase progression by inhibiting cyclin-dependent kinases. Inhibitory effects are additive with GADD45 proteins but also occur in the absence of GADD45 proteins. Acts as a repressor of the orphan nuclear receptor NR4A1 by inhibiting AB domain-mediated transcriptional activity. May be involved in the hormone-mediated regulation of NR4A1 transcriptional activity. May play a role in mitochondrial protein synthesis.</text>
</comment>
<dbReference type="Proteomes" id="UP000324091">
    <property type="component" value="Chromosome 18"/>
</dbReference>
<accession>A0A5C6NS85</accession>
<dbReference type="GO" id="GO:1990904">
    <property type="term" value="C:ribonucleoprotein complex"/>
    <property type="evidence" value="ECO:0007669"/>
    <property type="project" value="UniProtKB-KW"/>
</dbReference>